<feature type="region of interest" description="Disordered" evidence="1">
    <location>
        <begin position="58"/>
        <end position="98"/>
    </location>
</feature>
<dbReference type="AlphaFoldDB" id="A0A0L0CDA5"/>
<gene>
    <name evidence="2" type="ORF">FF38_00350</name>
</gene>
<reference evidence="2 3" key="1">
    <citation type="journal article" date="2015" name="Nat. Commun.">
        <title>Lucilia cuprina genome unlocks parasitic fly biology to underpin future interventions.</title>
        <authorList>
            <person name="Anstead C.A."/>
            <person name="Korhonen P.K."/>
            <person name="Young N.D."/>
            <person name="Hall R.S."/>
            <person name="Jex A.R."/>
            <person name="Murali S.C."/>
            <person name="Hughes D.S."/>
            <person name="Lee S.F."/>
            <person name="Perry T."/>
            <person name="Stroehlein A.J."/>
            <person name="Ansell B.R."/>
            <person name="Breugelmans B."/>
            <person name="Hofmann A."/>
            <person name="Qu J."/>
            <person name="Dugan S."/>
            <person name="Lee S.L."/>
            <person name="Chao H."/>
            <person name="Dinh H."/>
            <person name="Han Y."/>
            <person name="Doddapaneni H.V."/>
            <person name="Worley K.C."/>
            <person name="Muzny D.M."/>
            <person name="Ioannidis P."/>
            <person name="Waterhouse R.M."/>
            <person name="Zdobnov E.M."/>
            <person name="James P.J."/>
            <person name="Bagnall N.H."/>
            <person name="Kotze A.C."/>
            <person name="Gibbs R.A."/>
            <person name="Richards S."/>
            <person name="Batterham P."/>
            <person name="Gasser R.B."/>
        </authorList>
    </citation>
    <scope>NUCLEOTIDE SEQUENCE [LARGE SCALE GENOMIC DNA]</scope>
    <source>
        <strain evidence="2 3">LS</strain>
        <tissue evidence="2">Full body</tissue>
    </source>
</reference>
<sequence>MAPTICSGKKRQTRTIATTNIRRSGQGSHQLNQALSNIVNYVSKGSRVSASLRIQSHNELERNNNTTGNYRNTNNAANSNYNHSMQTSATSSAASNHRHQQFSFISDNAVTSSTHSDTENSFDLRLANEPFTNDSMATYGSNTTNPTTSTSQSSSSLSESNTSSTSLSSPSQRETSALCGEERRFQRYSSVMQANNNNNIMVEQGDCNSDNDVMDLYEDDNDKVRTSNKKTNQIHSKNLRKHYYACNESDSEEEYDELGDARELDHSEMSGNEGSYTDMDTDEGDSMTSLDTEKSAKLKRGNHPLLRDKLLAKQETTNNNNSSNTDGLLSIAIKTIKLVKRNQLLQKRLTQLQLETSEFIQSVLANPENRHFRENIKQKVQKVDNV</sequence>
<protein>
    <submittedName>
        <fullName evidence="2">Uncharacterized protein</fullName>
    </submittedName>
</protein>
<accession>A0A0L0CDA5</accession>
<feature type="compositionally biased region" description="Low complexity" evidence="1">
    <location>
        <begin position="141"/>
        <end position="176"/>
    </location>
</feature>
<evidence type="ECO:0000256" key="1">
    <source>
        <dbReference type="SAM" id="MobiDB-lite"/>
    </source>
</evidence>
<proteinExistence type="predicted"/>
<dbReference type="Proteomes" id="UP000037069">
    <property type="component" value="Unassembled WGS sequence"/>
</dbReference>
<feature type="region of interest" description="Disordered" evidence="1">
    <location>
        <begin position="263"/>
        <end position="305"/>
    </location>
</feature>
<keyword evidence="3" id="KW-1185">Reference proteome</keyword>
<dbReference type="STRING" id="7375.A0A0L0CDA5"/>
<evidence type="ECO:0000313" key="3">
    <source>
        <dbReference type="Proteomes" id="UP000037069"/>
    </source>
</evidence>
<feature type="compositionally biased region" description="Low complexity" evidence="1">
    <location>
        <begin position="63"/>
        <end position="95"/>
    </location>
</feature>
<dbReference type="OrthoDB" id="6374619at2759"/>
<organism evidence="2 3">
    <name type="scientific">Lucilia cuprina</name>
    <name type="common">Green bottle fly</name>
    <name type="synonym">Australian sheep blowfly</name>
    <dbReference type="NCBI Taxonomy" id="7375"/>
    <lineage>
        <taxon>Eukaryota</taxon>
        <taxon>Metazoa</taxon>
        <taxon>Ecdysozoa</taxon>
        <taxon>Arthropoda</taxon>
        <taxon>Hexapoda</taxon>
        <taxon>Insecta</taxon>
        <taxon>Pterygota</taxon>
        <taxon>Neoptera</taxon>
        <taxon>Endopterygota</taxon>
        <taxon>Diptera</taxon>
        <taxon>Brachycera</taxon>
        <taxon>Muscomorpha</taxon>
        <taxon>Oestroidea</taxon>
        <taxon>Calliphoridae</taxon>
        <taxon>Luciliinae</taxon>
        <taxon>Lucilia</taxon>
    </lineage>
</organism>
<feature type="region of interest" description="Disordered" evidence="1">
    <location>
        <begin position="133"/>
        <end position="179"/>
    </location>
</feature>
<name>A0A0L0CDA5_LUCCU</name>
<evidence type="ECO:0000313" key="2">
    <source>
        <dbReference type="EMBL" id="KNC29449.1"/>
    </source>
</evidence>
<dbReference type="EMBL" id="JRES01000664">
    <property type="protein sequence ID" value="KNC29449.1"/>
    <property type="molecule type" value="Genomic_DNA"/>
</dbReference>
<comment type="caution">
    <text evidence="2">The sequence shown here is derived from an EMBL/GenBank/DDBJ whole genome shotgun (WGS) entry which is preliminary data.</text>
</comment>